<keyword evidence="4 9" id="KW-0812">Transmembrane</keyword>
<dbReference type="SUPFAM" id="SSF55874">
    <property type="entry name" value="ATPase domain of HSP90 chaperone/DNA topoisomerase II/histidine kinase"/>
    <property type="match status" value="1"/>
</dbReference>
<dbReference type="Gene3D" id="1.20.5.1930">
    <property type="match status" value="1"/>
</dbReference>
<evidence type="ECO:0000256" key="8">
    <source>
        <dbReference type="ARBA" id="ARBA00023136"/>
    </source>
</evidence>
<sequence>MLRRVIDRARFPRDGPRVAGSVVRPALVRFALLSLLSGLVVTALAFVAADQLARARSLDNARTQAVQFTNRLAAPLIDAEVRTGTPAGVAQLTEVMTSRMRDGSVQHLRIWDESGRILWSEHPELIGRTVDLSEEVVALFGTREARAELTDLTGVQNSDEQGRALEVYVGAFGSDGQPIVVEIYLPTEPMEDDANAILRGVLPLILGSVALVLLAVLPLALSLGRRVEWALSERGVMMRHALQASELERRRVAEDLHHGVVQELSGLGYTLPVAARHLEPGGDVDTARSLLQVATDLVQRNVQALRSLMTDIYPPDLHGERLGEAVQQVVRTAAHDAGLRAEVRVQEDLDLPLPSARLAYRIIREGVRNVVKHAEAKVVLVDLAAEGAEVVVSVADDGRGPGELPGHSPEGHLGLRLLNDTVQDVGGRLDIRPRDEGGTVLVVRFPVAAAGT</sequence>
<keyword evidence="8 9" id="KW-0472">Membrane</keyword>
<dbReference type="OrthoDB" id="144293at2"/>
<dbReference type="eggNOG" id="COG4585">
    <property type="taxonomic scope" value="Bacteria"/>
</dbReference>
<organism evidence="11 12">
    <name type="scientific">Knoellia sinensis KCTC 19936</name>
    <dbReference type="NCBI Taxonomy" id="1385520"/>
    <lineage>
        <taxon>Bacteria</taxon>
        <taxon>Bacillati</taxon>
        <taxon>Actinomycetota</taxon>
        <taxon>Actinomycetes</taxon>
        <taxon>Micrococcales</taxon>
        <taxon>Intrasporangiaceae</taxon>
        <taxon>Knoellia</taxon>
    </lineage>
</organism>
<dbReference type="InterPro" id="IPR011712">
    <property type="entry name" value="Sig_transdc_His_kin_sub3_dim/P"/>
</dbReference>
<gene>
    <name evidence="11" type="ORF">N802_09320</name>
</gene>
<proteinExistence type="predicted"/>
<keyword evidence="6 9" id="KW-1133">Transmembrane helix</keyword>
<dbReference type="Proteomes" id="UP000030002">
    <property type="component" value="Unassembled WGS sequence"/>
</dbReference>
<feature type="domain" description="Histidine kinase" evidence="10">
    <location>
        <begin position="255"/>
        <end position="449"/>
    </location>
</feature>
<comment type="caution">
    <text evidence="11">The sequence shown here is derived from an EMBL/GenBank/DDBJ whole genome shotgun (WGS) entry which is preliminary data.</text>
</comment>
<name>A0A0A0J3W2_9MICO</name>
<evidence type="ECO:0000256" key="5">
    <source>
        <dbReference type="ARBA" id="ARBA00022777"/>
    </source>
</evidence>
<evidence type="ECO:0000313" key="11">
    <source>
        <dbReference type="EMBL" id="KGN30326.1"/>
    </source>
</evidence>
<dbReference type="GO" id="GO:0005886">
    <property type="term" value="C:plasma membrane"/>
    <property type="evidence" value="ECO:0007669"/>
    <property type="project" value="UniProtKB-SubCell"/>
</dbReference>
<evidence type="ECO:0000256" key="4">
    <source>
        <dbReference type="ARBA" id="ARBA00022692"/>
    </source>
</evidence>
<dbReference type="InterPro" id="IPR005467">
    <property type="entry name" value="His_kinase_dom"/>
</dbReference>
<dbReference type="InterPro" id="IPR003594">
    <property type="entry name" value="HATPase_dom"/>
</dbReference>
<evidence type="ECO:0000256" key="7">
    <source>
        <dbReference type="ARBA" id="ARBA00023012"/>
    </source>
</evidence>
<evidence type="ECO:0000256" key="1">
    <source>
        <dbReference type="ARBA" id="ARBA00004651"/>
    </source>
</evidence>
<dbReference type="Pfam" id="PF07730">
    <property type="entry name" value="HisKA_3"/>
    <property type="match status" value="1"/>
</dbReference>
<dbReference type="AlphaFoldDB" id="A0A0A0J3W2"/>
<keyword evidence="7" id="KW-0902">Two-component regulatory system</keyword>
<comment type="subcellular location">
    <subcellularLocation>
        <location evidence="1">Cell membrane</location>
        <topology evidence="1">Multi-pass membrane protein</topology>
    </subcellularLocation>
</comment>
<dbReference type="PROSITE" id="PS50109">
    <property type="entry name" value="HIS_KIN"/>
    <property type="match status" value="1"/>
</dbReference>
<evidence type="ECO:0000256" key="6">
    <source>
        <dbReference type="ARBA" id="ARBA00022989"/>
    </source>
</evidence>
<keyword evidence="12" id="KW-1185">Reference proteome</keyword>
<protein>
    <recommendedName>
        <fullName evidence="10">Histidine kinase domain-containing protein</fullName>
    </recommendedName>
</protein>
<evidence type="ECO:0000313" key="12">
    <source>
        <dbReference type="Proteomes" id="UP000030002"/>
    </source>
</evidence>
<dbReference type="Pfam" id="PF02518">
    <property type="entry name" value="HATPase_c"/>
    <property type="match status" value="1"/>
</dbReference>
<dbReference type="Gene3D" id="3.30.565.10">
    <property type="entry name" value="Histidine kinase-like ATPase, C-terminal domain"/>
    <property type="match status" value="1"/>
</dbReference>
<evidence type="ECO:0000259" key="10">
    <source>
        <dbReference type="PROSITE" id="PS50109"/>
    </source>
</evidence>
<dbReference type="SMART" id="SM00387">
    <property type="entry name" value="HATPase_c"/>
    <property type="match status" value="1"/>
</dbReference>
<dbReference type="InterPro" id="IPR050482">
    <property type="entry name" value="Sensor_HK_TwoCompSys"/>
</dbReference>
<dbReference type="GO" id="GO:0000155">
    <property type="term" value="F:phosphorelay sensor kinase activity"/>
    <property type="evidence" value="ECO:0007669"/>
    <property type="project" value="InterPro"/>
</dbReference>
<dbReference type="PANTHER" id="PTHR24421:SF37">
    <property type="entry name" value="SENSOR HISTIDINE KINASE NARS"/>
    <property type="match status" value="1"/>
</dbReference>
<dbReference type="GO" id="GO:0046983">
    <property type="term" value="F:protein dimerization activity"/>
    <property type="evidence" value="ECO:0007669"/>
    <property type="project" value="InterPro"/>
</dbReference>
<dbReference type="InterPro" id="IPR036890">
    <property type="entry name" value="HATPase_C_sf"/>
</dbReference>
<evidence type="ECO:0000256" key="3">
    <source>
        <dbReference type="ARBA" id="ARBA00022679"/>
    </source>
</evidence>
<reference evidence="11 12" key="1">
    <citation type="submission" date="2013-08" db="EMBL/GenBank/DDBJ databases">
        <title>The genome sequence of Knoellia sinensis.</title>
        <authorList>
            <person name="Zhu W."/>
            <person name="Wang G."/>
        </authorList>
    </citation>
    <scope>NUCLEOTIDE SEQUENCE [LARGE SCALE GENOMIC DNA]</scope>
    <source>
        <strain evidence="11 12">KCTC 19936</strain>
    </source>
</reference>
<dbReference type="EMBL" id="AVPJ01000020">
    <property type="protein sequence ID" value="KGN30326.1"/>
    <property type="molecule type" value="Genomic_DNA"/>
</dbReference>
<accession>A0A0A0J3W2</accession>
<evidence type="ECO:0000256" key="9">
    <source>
        <dbReference type="SAM" id="Phobius"/>
    </source>
</evidence>
<keyword evidence="5" id="KW-0418">Kinase</keyword>
<evidence type="ECO:0000256" key="2">
    <source>
        <dbReference type="ARBA" id="ARBA00022475"/>
    </source>
</evidence>
<keyword evidence="2" id="KW-1003">Cell membrane</keyword>
<dbReference type="PANTHER" id="PTHR24421">
    <property type="entry name" value="NITRATE/NITRITE SENSOR PROTEIN NARX-RELATED"/>
    <property type="match status" value="1"/>
</dbReference>
<dbReference type="CDD" id="cd16917">
    <property type="entry name" value="HATPase_UhpB-NarQ-NarX-like"/>
    <property type="match status" value="1"/>
</dbReference>
<keyword evidence="3" id="KW-0808">Transferase</keyword>
<feature type="transmembrane region" description="Helical" evidence="9">
    <location>
        <begin position="26"/>
        <end position="49"/>
    </location>
</feature>
<dbReference type="STRING" id="1385520.N802_09320"/>